<reference evidence="1 2" key="1">
    <citation type="submission" date="2017-01" db="EMBL/GenBank/DDBJ databases">
        <title>The cable genome- insights into the physiology and evolution of filamentous bacteria capable of sulfide oxidation via long distance electron transfer.</title>
        <authorList>
            <person name="Schreiber L."/>
            <person name="Bjerg J.T."/>
            <person name="Boggild A."/>
            <person name="Van De Vossenberg J."/>
            <person name="Meysman F."/>
            <person name="Nielsen L.P."/>
            <person name="Schramm A."/>
            <person name="Kjeldsen K.U."/>
        </authorList>
    </citation>
    <scope>NUCLEOTIDE SEQUENCE [LARGE SCALE GENOMIC DNA]</scope>
    <source>
        <strain evidence="1">A5</strain>
    </source>
</reference>
<feature type="non-terminal residue" evidence="1">
    <location>
        <position position="1"/>
    </location>
</feature>
<dbReference type="AlphaFoldDB" id="A0A444JCY1"/>
<name>A0A444JCY1_9BACT</name>
<protein>
    <submittedName>
        <fullName evidence="1">Uncharacterized protein</fullName>
    </submittedName>
</protein>
<proteinExistence type="predicted"/>
<evidence type="ECO:0000313" key="1">
    <source>
        <dbReference type="EMBL" id="RWX50955.1"/>
    </source>
</evidence>
<sequence length="122" mass="13449">LTLREINGGFEGLKVSERIPLPDNPSLSVDCETLRVNLEAGVDRFVPEGAKKAYSLLELLNTVDEEKMLKLLEKAPAGIEDKESLIEAIGKHVMVEPNFFGLGGDLKGLAGELWLRYRAKRG</sequence>
<gene>
    <name evidence="1" type="ORF">VU01_12434</name>
</gene>
<evidence type="ECO:0000313" key="2">
    <source>
        <dbReference type="Proteomes" id="UP000288892"/>
    </source>
</evidence>
<organism evidence="1 2">
    <name type="scientific">Candidatus Electrothrix marina</name>
    <dbReference type="NCBI Taxonomy" id="1859130"/>
    <lineage>
        <taxon>Bacteria</taxon>
        <taxon>Pseudomonadati</taxon>
        <taxon>Thermodesulfobacteriota</taxon>
        <taxon>Desulfobulbia</taxon>
        <taxon>Desulfobulbales</taxon>
        <taxon>Desulfobulbaceae</taxon>
        <taxon>Candidatus Electrothrix</taxon>
    </lineage>
</organism>
<dbReference type="EMBL" id="MTKS01000243">
    <property type="protein sequence ID" value="RWX50955.1"/>
    <property type="molecule type" value="Genomic_DNA"/>
</dbReference>
<keyword evidence="2" id="KW-1185">Reference proteome</keyword>
<accession>A0A444JCY1</accession>
<comment type="caution">
    <text evidence="1">The sequence shown here is derived from an EMBL/GenBank/DDBJ whole genome shotgun (WGS) entry which is preliminary data.</text>
</comment>
<dbReference type="Proteomes" id="UP000288892">
    <property type="component" value="Unassembled WGS sequence"/>
</dbReference>